<accession>A0A6A8M6Z0</accession>
<reference evidence="2" key="1">
    <citation type="submission" date="2019-09" db="EMBL/GenBank/DDBJ databases">
        <title>In-depth cultivation of the pig gut microbiome towards novel bacterial diversity and tailored functional studies.</title>
        <authorList>
            <person name="Wylensek D."/>
            <person name="Hitch T.C.A."/>
            <person name="Clavel T."/>
        </authorList>
    </citation>
    <scope>NUCLEOTIDE SEQUENCE</scope>
    <source>
        <strain evidence="2">RF-744-FAT-WT-3</strain>
    </source>
</reference>
<dbReference type="Pfam" id="PF02583">
    <property type="entry name" value="Trns_repr_metal"/>
    <property type="match status" value="1"/>
</dbReference>
<dbReference type="GO" id="GO:0046872">
    <property type="term" value="F:metal ion binding"/>
    <property type="evidence" value="ECO:0007669"/>
    <property type="project" value="InterPro"/>
</dbReference>
<dbReference type="GO" id="GO:0045892">
    <property type="term" value="P:negative regulation of DNA-templated transcription"/>
    <property type="evidence" value="ECO:0007669"/>
    <property type="project" value="UniProtKB-ARBA"/>
</dbReference>
<comment type="caution">
    <text evidence="2">The sequence shown here is derived from an EMBL/GenBank/DDBJ whole genome shotgun (WGS) entry which is preliminary data.</text>
</comment>
<dbReference type="AlphaFoldDB" id="A0A6A8M6Z0"/>
<dbReference type="Gene3D" id="1.20.58.1000">
    <property type="entry name" value="Metal-sensitive repressor, helix protomer"/>
    <property type="match status" value="1"/>
</dbReference>
<dbReference type="InterPro" id="IPR038390">
    <property type="entry name" value="Metal_Tscrpt_repr_sf"/>
</dbReference>
<sequence>MSPENCSCCSDRKKNRSPEEKKKLMNRLKRIEGQVRGLEKMIEGDAYCPDVLIQASAINSAMNGFSKELLASHLRSCVVEDIRSGKDEAVDELVELLRKLMK</sequence>
<feature type="region of interest" description="Disordered" evidence="1">
    <location>
        <begin position="1"/>
        <end position="24"/>
    </location>
</feature>
<gene>
    <name evidence="2" type="ORF">FYJ66_03125</name>
</gene>
<protein>
    <submittedName>
        <fullName evidence="2">Metal-sensing transcriptional repressor</fullName>
    </submittedName>
</protein>
<dbReference type="EMBL" id="VUNB01000002">
    <property type="protein sequence ID" value="MST68583.1"/>
    <property type="molecule type" value="Genomic_DNA"/>
</dbReference>
<dbReference type="PANTHER" id="PTHR33677">
    <property type="entry name" value="TRANSCRIPTIONAL REPRESSOR FRMR-RELATED"/>
    <property type="match status" value="1"/>
</dbReference>
<name>A0A6A8M6Z0_9FIRM</name>
<evidence type="ECO:0000313" key="2">
    <source>
        <dbReference type="EMBL" id="MST68583.1"/>
    </source>
</evidence>
<dbReference type="CDD" id="cd10156">
    <property type="entry name" value="FpFrmR-Cterm-like_DUF156"/>
    <property type="match status" value="1"/>
</dbReference>
<evidence type="ECO:0000256" key="1">
    <source>
        <dbReference type="SAM" id="MobiDB-lite"/>
    </source>
</evidence>
<proteinExistence type="predicted"/>
<feature type="compositionally biased region" description="Basic and acidic residues" evidence="1">
    <location>
        <begin position="10"/>
        <end position="24"/>
    </location>
</feature>
<dbReference type="GO" id="GO:0003677">
    <property type="term" value="F:DNA binding"/>
    <property type="evidence" value="ECO:0007669"/>
    <property type="project" value="InterPro"/>
</dbReference>
<dbReference type="RefSeq" id="WP_154572129.1">
    <property type="nucleotide sequence ID" value="NZ_JAXDSY010000028.1"/>
</dbReference>
<dbReference type="InterPro" id="IPR003735">
    <property type="entry name" value="Metal_Tscrpt_repr"/>
</dbReference>
<dbReference type="PANTHER" id="PTHR33677:SF3">
    <property type="entry name" value="COPPER-SENSING TRANSCRIPTIONAL REPRESSOR RICR"/>
    <property type="match status" value="1"/>
</dbReference>
<organism evidence="2">
    <name type="scientific">Baileyella intestinalis</name>
    <dbReference type="NCBI Taxonomy" id="2606709"/>
    <lineage>
        <taxon>Bacteria</taxon>
        <taxon>Bacillati</taxon>
        <taxon>Bacillota</taxon>
        <taxon>Clostridia</taxon>
        <taxon>Peptostreptococcales</taxon>
        <taxon>Anaerovoracaceae</taxon>
        <taxon>Baileyella</taxon>
    </lineage>
</organism>